<dbReference type="AlphaFoldDB" id="A0A3N4KH13"/>
<dbReference type="InterPro" id="IPR036236">
    <property type="entry name" value="Znf_C2H2_sf"/>
</dbReference>
<dbReference type="GO" id="GO:0008270">
    <property type="term" value="F:zinc ion binding"/>
    <property type="evidence" value="ECO:0007669"/>
    <property type="project" value="UniProtKB-KW"/>
</dbReference>
<dbReference type="PROSITE" id="PS00028">
    <property type="entry name" value="ZINC_FINGER_C2H2_1"/>
    <property type="match status" value="1"/>
</dbReference>
<feature type="region of interest" description="Disordered" evidence="2">
    <location>
        <begin position="210"/>
        <end position="269"/>
    </location>
</feature>
<evidence type="ECO:0000313" key="5">
    <source>
        <dbReference type="Proteomes" id="UP000277580"/>
    </source>
</evidence>
<dbReference type="Gene3D" id="3.30.160.60">
    <property type="entry name" value="Classic Zinc Finger"/>
    <property type="match status" value="1"/>
</dbReference>
<proteinExistence type="predicted"/>
<evidence type="ECO:0000313" key="4">
    <source>
        <dbReference type="EMBL" id="RPB09844.1"/>
    </source>
</evidence>
<keyword evidence="1" id="KW-0862">Zinc</keyword>
<dbReference type="PROSITE" id="PS50157">
    <property type="entry name" value="ZINC_FINGER_C2H2_2"/>
    <property type="match status" value="1"/>
</dbReference>
<feature type="domain" description="C2H2-type" evidence="3">
    <location>
        <begin position="270"/>
        <end position="297"/>
    </location>
</feature>
<evidence type="ECO:0000256" key="2">
    <source>
        <dbReference type="SAM" id="MobiDB-lite"/>
    </source>
</evidence>
<sequence length="438" mass="48263">MASESCTASRLQTLPESLQQHADFIKPLMKPLIANLSTTFNFDDQNIESVPFVDRYFLPSEARASLVQEISKCIENYLNYNTYDDFNPGYSVMGRFVNEDPRDGPWAPGLTQKDNHGDDMGASTSKNLIQQAAKVVGAEGFGWGADLGMRVSERSREQNGDAFLEQRMESTHRIITQGGTAFLDPRRGLVSKAMSTTGVTDQHIHANTIKPRGCSSYIDGSTKPRQSKRRASPGNNGKGLSTTGAGTLNRVHSTSAGSVKSARREAKKQHKCPDCDEVFPFEARLKSHQAVHSKTKCKCHVCDSLFGRDSSLKRHLNTPGACEKKKITKLRNQSFQNSPTATRAGSQHNYNNNYELDATASTSSLVDGNSVNSSPLDTRQPTQNFGQHPNYSLGYISQSPNSHSANYGSAYQNLSPQRPEGWSLDPLAYWDCNTFSFS</sequence>
<name>A0A3N4KH13_9PEZI</name>
<dbReference type="OrthoDB" id="6910977at2759"/>
<evidence type="ECO:0000256" key="1">
    <source>
        <dbReference type="PROSITE-ProRule" id="PRU00042"/>
    </source>
</evidence>
<protein>
    <recommendedName>
        <fullName evidence="3">C2H2-type domain-containing protein</fullName>
    </recommendedName>
</protein>
<gene>
    <name evidence="4" type="ORF">P167DRAFT_576915</name>
</gene>
<dbReference type="SUPFAM" id="SSF57667">
    <property type="entry name" value="beta-beta-alpha zinc fingers"/>
    <property type="match status" value="1"/>
</dbReference>
<dbReference type="EMBL" id="ML119148">
    <property type="protein sequence ID" value="RPB09844.1"/>
    <property type="molecule type" value="Genomic_DNA"/>
</dbReference>
<keyword evidence="5" id="KW-1185">Reference proteome</keyword>
<feature type="region of interest" description="Disordered" evidence="2">
    <location>
        <begin position="330"/>
        <end position="351"/>
    </location>
</feature>
<feature type="compositionally biased region" description="Polar residues" evidence="2">
    <location>
        <begin position="233"/>
        <end position="258"/>
    </location>
</feature>
<accession>A0A3N4KH13</accession>
<feature type="region of interest" description="Disordered" evidence="2">
    <location>
        <begin position="363"/>
        <end position="389"/>
    </location>
</feature>
<keyword evidence="1" id="KW-0479">Metal-binding</keyword>
<evidence type="ECO:0000259" key="3">
    <source>
        <dbReference type="PROSITE" id="PS50157"/>
    </source>
</evidence>
<dbReference type="InParanoid" id="A0A3N4KH13"/>
<dbReference type="Pfam" id="PF00096">
    <property type="entry name" value="zf-C2H2"/>
    <property type="match status" value="1"/>
</dbReference>
<dbReference type="InterPro" id="IPR013087">
    <property type="entry name" value="Znf_C2H2_type"/>
</dbReference>
<organism evidence="4 5">
    <name type="scientific">Morchella conica CCBAS932</name>
    <dbReference type="NCBI Taxonomy" id="1392247"/>
    <lineage>
        <taxon>Eukaryota</taxon>
        <taxon>Fungi</taxon>
        <taxon>Dikarya</taxon>
        <taxon>Ascomycota</taxon>
        <taxon>Pezizomycotina</taxon>
        <taxon>Pezizomycetes</taxon>
        <taxon>Pezizales</taxon>
        <taxon>Morchellaceae</taxon>
        <taxon>Morchella</taxon>
    </lineage>
</organism>
<reference evidence="4 5" key="1">
    <citation type="journal article" date="2018" name="Nat. Ecol. Evol.">
        <title>Pezizomycetes genomes reveal the molecular basis of ectomycorrhizal truffle lifestyle.</title>
        <authorList>
            <person name="Murat C."/>
            <person name="Payen T."/>
            <person name="Noel B."/>
            <person name="Kuo A."/>
            <person name="Morin E."/>
            <person name="Chen J."/>
            <person name="Kohler A."/>
            <person name="Krizsan K."/>
            <person name="Balestrini R."/>
            <person name="Da Silva C."/>
            <person name="Montanini B."/>
            <person name="Hainaut M."/>
            <person name="Levati E."/>
            <person name="Barry K.W."/>
            <person name="Belfiori B."/>
            <person name="Cichocki N."/>
            <person name="Clum A."/>
            <person name="Dockter R.B."/>
            <person name="Fauchery L."/>
            <person name="Guy J."/>
            <person name="Iotti M."/>
            <person name="Le Tacon F."/>
            <person name="Lindquist E.A."/>
            <person name="Lipzen A."/>
            <person name="Malagnac F."/>
            <person name="Mello A."/>
            <person name="Molinier V."/>
            <person name="Miyauchi S."/>
            <person name="Poulain J."/>
            <person name="Riccioni C."/>
            <person name="Rubini A."/>
            <person name="Sitrit Y."/>
            <person name="Splivallo R."/>
            <person name="Traeger S."/>
            <person name="Wang M."/>
            <person name="Zifcakova L."/>
            <person name="Wipf D."/>
            <person name="Zambonelli A."/>
            <person name="Paolocci F."/>
            <person name="Nowrousian M."/>
            <person name="Ottonello S."/>
            <person name="Baldrian P."/>
            <person name="Spatafora J.W."/>
            <person name="Henrissat B."/>
            <person name="Nagy L.G."/>
            <person name="Aury J.M."/>
            <person name="Wincker P."/>
            <person name="Grigoriev I.V."/>
            <person name="Bonfante P."/>
            <person name="Martin F.M."/>
        </authorList>
    </citation>
    <scope>NUCLEOTIDE SEQUENCE [LARGE SCALE GENOMIC DNA]</scope>
    <source>
        <strain evidence="4 5">CCBAS932</strain>
    </source>
</reference>
<dbReference type="SMART" id="SM00355">
    <property type="entry name" value="ZnF_C2H2"/>
    <property type="match status" value="2"/>
</dbReference>
<dbReference type="Proteomes" id="UP000277580">
    <property type="component" value="Unassembled WGS sequence"/>
</dbReference>
<keyword evidence="1" id="KW-0863">Zinc-finger</keyword>